<reference evidence="6 7" key="1">
    <citation type="journal article" date="2016" name="Sci. Rep.">
        <title>Genomic and phenotypic characterization of the species Acinetobacter venetianus.</title>
        <authorList>
            <person name="Fondi M."/>
            <person name="Maida I."/>
            <person name="Perrin E."/>
            <person name="Orlandini V."/>
            <person name="La Torre L."/>
            <person name="Bosi E."/>
            <person name="Negroni A."/>
            <person name="Zanaroli G."/>
            <person name="Fava F."/>
            <person name="Decorosi F."/>
            <person name="Giovannetti L."/>
            <person name="Viti C."/>
            <person name="Vaneechoutte M."/>
            <person name="Dijkshoorn L."/>
            <person name="Fani R."/>
        </authorList>
    </citation>
    <scope>NUCLEOTIDE SEQUENCE [LARGE SCALE GENOMIC DNA]</scope>
    <source>
        <strain evidence="6 7">LUH5627</strain>
    </source>
</reference>
<dbReference type="InterPro" id="IPR036388">
    <property type="entry name" value="WH-like_DNA-bd_sf"/>
</dbReference>
<dbReference type="SUPFAM" id="SSF51206">
    <property type="entry name" value="cAMP-binding domain-like"/>
    <property type="match status" value="1"/>
</dbReference>
<dbReference type="RefSeq" id="WP_061519804.1">
    <property type="nucleotide sequence ID" value="NZ_JRUE01000255.1"/>
</dbReference>
<dbReference type="Pfam" id="PF00027">
    <property type="entry name" value="cNMP_binding"/>
    <property type="match status" value="1"/>
</dbReference>
<dbReference type="GO" id="GO:0003700">
    <property type="term" value="F:DNA-binding transcription factor activity"/>
    <property type="evidence" value="ECO:0007669"/>
    <property type="project" value="TreeGrafter"/>
</dbReference>
<dbReference type="CDD" id="cd00038">
    <property type="entry name" value="CAP_ED"/>
    <property type="match status" value="1"/>
</dbReference>
<dbReference type="InterPro" id="IPR014710">
    <property type="entry name" value="RmlC-like_jellyroll"/>
</dbReference>
<feature type="domain" description="Cyclic nucleotide-binding" evidence="4">
    <location>
        <begin position="15"/>
        <end position="118"/>
    </location>
</feature>
<evidence type="ECO:0000256" key="3">
    <source>
        <dbReference type="ARBA" id="ARBA00023163"/>
    </source>
</evidence>
<dbReference type="PANTHER" id="PTHR24567">
    <property type="entry name" value="CRP FAMILY TRANSCRIPTIONAL REGULATORY PROTEIN"/>
    <property type="match status" value="1"/>
</dbReference>
<dbReference type="Pfam" id="PF13545">
    <property type="entry name" value="HTH_Crp_2"/>
    <property type="match status" value="1"/>
</dbReference>
<feature type="domain" description="HTH crp-type" evidence="5">
    <location>
        <begin position="149"/>
        <end position="221"/>
    </location>
</feature>
<dbReference type="InterPro" id="IPR012318">
    <property type="entry name" value="HTH_CRP"/>
</dbReference>
<dbReference type="AlphaFoldDB" id="A0A150HJI1"/>
<keyword evidence="3" id="KW-0804">Transcription</keyword>
<dbReference type="InterPro" id="IPR000595">
    <property type="entry name" value="cNMP-bd_dom"/>
</dbReference>
<evidence type="ECO:0000313" key="6">
    <source>
        <dbReference type="EMBL" id="KXZ62917.1"/>
    </source>
</evidence>
<dbReference type="PANTHER" id="PTHR24567:SF74">
    <property type="entry name" value="HTH-TYPE TRANSCRIPTIONAL REGULATOR ARCR"/>
    <property type="match status" value="1"/>
</dbReference>
<dbReference type="InterPro" id="IPR050397">
    <property type="entry name" value="Env_Response_Regulators"/>
</dbReference>
<evidence type="ECO:0000256" key="1">
    <source>
        <dbReference type="ARBA" id="ARBA00023015"/>
    </source>
</evidence>
<keyword evidence="1" id="KW-0805">Transcription regulation</keyword>
<dbReference type="GO" id="GO:0003677">
    <property type="term" value="F:DNA binding"/>
    <property type="evidence" value="ECO:0007669"/>
    <property type="project" value="UniProtKB-KW"/>
</dbReference>
<evidence type="ECO:0000259" key="4">
    <source>
        <dbReference type="PROSITE" id="PS50042"/>
    </source>
</evidence>
<dbReference type="PROSITE" id="PS51063">
    <property type="entry name" value="HTH_CRP_2"/>
    <property type="match status" value="1"/>
</dbReference>
<organism evidence="6 7">
    <name type="scientific">Acinetobacter venetianus</name>
    <dbReference type="NCBI Taxonomy" id="52133"/>
    <lineage>
        <taxon>Bacteria</taxon>
        <taxon>Pseudomonadati</taxon>
        <taxon>Pseudomonadota</taxon>
        <taxon>Gammaproteobacteria</taxon>
        <taxon>Moraxellales</taxon>
        <taxon>Moraxellaceae</taxon>
        <taxon>Acinetobacter</taxon>
    </lineage>
</organism>
<proteinExistence type="predicted"/>
<accession>A0A150HJI1</accession>
<gene>
    <name evidence="6" type="primary">cmr</name>
    <name evidence="6" type="ORF">AVENLUH5627_03372</name>
</gene>
<sequence length="234" mass="26855">MLEHAYIQHLQQNSWFSRLDKSFQDFIIEHSKKQSVEKNAAVFNAQDKFDGVYGVLEGSISLGYIDVNGNEAIAAIAEPIMWFGEISLIDKQPRSHDAIALKRSVVLQIPAEPLKQLLDQHPYYWYYFALLTSQKLRYVFLEQIAIQTQSITQRLAQRLLFILEGYGNRSSIQDLNIHISQDQLANMLTVSRQTVNQELNVFEKQGVIQLGFKKIEVLNLEGLRMLASSGFFTE</sequence>
<protein>
    <submittedName>
        <fullName evidence="6">HTH-type transcriptional regulator Cmr</fullName>
    </submittedName>
</protein>
<dbReference type="Gene3D" id="1.10.10.10">
    <property type="entry name" value="Winged helix-like DNA-binding domain superfamily/Winged helix DNA-binding domain"/>
    <property type="match status" value="1"/>
</dbReference>
<evidence type="ECO:0000256" key="2">
    <source>
        <dbReference type="ARBA" id="ARBA00023125"/>
    </source>
</evidence>
<dbReference type="PATRIC" id="fig|52133.18.peg.3462"/>
<comment type="caution">
    <text evidence="6">The sequence shown here is derived from an EMBL/GenBank/DDBJ whole genome shotgun (WGS) entry which is preliminary data.</text>
</comment>
<keyword evidence="2" id="KW-0238">DNA-binding</keyword>
<dbReference type="Proteomes" id="UP000075680">
    <property type="component" value="Unassembled WGS sequence"/>
</dbReference>
<dbReference type="EMBL" id="JRUE01000255">
    <property type="protein sequence ID" value="KXZ62917.1"/>
    <property type="molecule type" value="Genomic_DNA"/>
</dbReference>
<dbReference type="InterPro" id="IPR036390">
    <property type="entry name" value="WH_DNA-bd_sf"/>
</dbReference>
<evidence type="ECO:0000313" key="7">
    <source>
        <dbReference type="Proteomes" id="UP000075680"/>
    </source>
</evidence>
<dbReference type="SMART" id="SM00419">
    <property type="entry name" value="HTH_CRP"/>
    <property type="match status" value="1"/>
</dbReference>
<name>A0A150HJI1_9GAMM</name>
<dbReference type="SMART" id="SM00100">
    <property type="entry name" value="cNMP"/>
    <property type="match status" value="1"/>
</dbReference>
<dbReference type="PROSITE" id="PS50042">
    <property type="entry name" value="CNMP_BINDING_3"/>
    <property type="match status" value="1"/>
</dbReference>
<dbReference type="Gene3D" id="2.60.120.10">
    <property type="entry name" value="Jelly Rolls"/>
    <property type="match status" value="1"/>
</dbReference>
<dbReference type="GO" id="GO:0005829">
    <property type="term" value="C:cytosol"/>
    <property type="evidence" value="ECO:0007669"/>
    <property type="project" value="TreeGrafter"/>
</dbReference>
<dbReference type="SUPFAM" id="SSF46785">
    <property type="entry name" value="Winged helix' DNA-binding domain"/>
    <property type="match status" value="1"/>
</dbReference>
<evidence type="ECO:0000259" key="5">
    <source>
        <dbReference type="PROSITE" id="PS51063"/>
    </source>
</evidence>
<dbReference type="InterPro" id="IPR018490">
    <property type="entry name" value="cNMP-bd_dom_sf"/>
</dbReference>